<reference evidence="1" key="1">
    <citation type="submission" date="2021-02" db="EMBL/GenBank/DDBJ databases">
        <authorList>
            <person name="Nowell W R."/>
        </authorList>
    </citation>
    <scope>NUCLEOTIDE SEQUENCE</scope>
</reference>
<comment type="caution">
    <text evidence="1">The sequence shown here is derived from an EMBL/GenBank/DDBJ whole genome shotgun (WGS) entry which is preliminary data.</text>
</comment>
<organism evidence="1 2">
    <name type="scientific">Adineta steineri</name>
    <dbReference type="NCBI Taxonomy" id="433720"/>
    <lineage>
        <taxon>Eukaryota</taxon>
        <taxon>Metazoa</taxon>
        <taxon>Spiralia</taxon>
        <taxon>Gnathifera</taxon>
        <taxon>Rotifera</taxon>
        <taxon>Eurotatoria</taxon>
        <taxon>Bdelloidea</taxon>
        <taxon>Adinetida</taxon>
        <taxon>Adinetidae</taxon>
        <taxon>Adineta</taxon>
    </lineage>
</organism>
<protein>
    <submittedName>
        <fullName evidence="1">Uncharacterized protein</fullName>
    </submittedName>
</protein>
<dbReference type="Proteomes" id="UP000663868">
    <property type="component" value="Unassembled WGS sequence"/>
</dbReference>
<name>A0A820JW01_9BILA</name>
<evidence type="ECO:0000313" key="2">
    <source>
        <dbReference type="Proteomes" id="UP000663868"/>
    </source>
</evidence>
<dbReference type="AlphaFoldDB" id="A0A820JW01"/>
<accession>A0A820JW01</accession>
<proteinExistence type="predicted"/>
<evidence type="ECO:0000313" key="1">
    <source>
        <dbReference type="EMBL" id="CAF4332038.1"/>
    </source>
</evidence>
<gene>
    <name evidence="1" type="ORF">KXQ929_LOCUS47226</name>
</gene>
<dbReference type="EMBL" id="CAJOBB010016761">
    <property type="protein sequence ID" value="CAF4332038.1"/>
    <property type="molecule type" value="Genomic_DNA"/>
</dbReference>
<sequence>ALGFYFCTANDFPERDPMMITIEGSNETDPMIGSNWTLIYNGPSGLEIDPGRNSCGIEQHILNDKWFSTYRILVTKTRDESDGAQYSQFYFFGH</sequence>
<feature type="non-terminal residue" evidence="1">
    <location>
        <position position="1"/>
    </location>
</feature>